<keyword evidence="7" id="KW-1185">Reference proteome</keyword>
<dbReference type="AlphaFoldDB" id="D1BAB0"/>
<dbReference type="EMBL" id="CP001818">
    <property type="protein sequence ID" value="ACZ19213.1"/>
    <property type="molecule type" value="Genomic_DNA"/>
</dbReference>
<evidence type="ECO:0000256" key="2">
    <source>
        <dbReference type="PROSITE-ProRule" id="PRU01122"/>
    </source>
</evidence>
<dbReference type="GO" id="GO:0005524">
    <property type="term" value="F:ATP binding"/>
    <property type="evidence" value="ECO:0007669"/>
    <property type="project" value="InterPro"/>
</dbReference>
<dbReference type="PANTHER" id="PTHR10046">
    <property type="entry name" value="ATP DEPENDENT LON PROTEASE FAMILY MEMBER"/>
    <property type="match status" value="1"/>
</dbReference>
<dbReference type="Pfam" id="PF05362">
    <property type="entry name" value="Lon_C"/>
    <property type="match status" value="1"/>
</dbReference>
<sequence>MSGVDASRHLVPIDRLRRSTDPAALGFRDTDEMGCLKGLIGQERAVRSISFGLSVNSKGYNLFVVGNPGSGRTTYVLEELNNRAKEMPAPDDWIYVYNFKNPQEPMAISLPAGMGRDLARDMEELLEDLKVTLSKAFDNSQYEDSKAQLVREFQEQVNDLMEGLKDWASERGFTIKRTPQGFVNLPMVREVNESGESVQREMQQDEFEALGEEEQQRLQRVSEEISQRTLEILRQIREKEKALKDRIRSLESEICRNAIKPHFDELKESYGAYGSCSQWLDDLAEDVVGNFSAFIAAGRDENAEVDFSRYSVNVFVSNDPAQGAPVIRETNPTYYNLVGKVEYESRQGYLYTDFKKIVAGAIHRANGGFLVLEAEELFRHFMSWDALKRVLRTQELTIENLGEQLGFVPVSSLRPSPIPVDLKVVVVGTYWIYYLLNIYDPEFQKIFKIKAHFDSDMPRTLETERLLACFVANFVKKEGGLPFDAEAVAEVVEWSCRLADSQDRMSTQFNKIAEVLVEATAWAKMDGAKLVSRPHVRRAIEEKNFRSNLIEERIRRAFEEGFVRIDTQGYAVGQINGLTVVDMVDHAFGHPVRITANVFMGQEGVVNIEREVRMTGPIHNKGLLTLQSYLGRKYAQDMPISMSARIAFEQTYSGIEGDSASSTELYCLISAIAGVPLRQDVAVTGSVDQFGNIQPIGGVNEKVEGFFRYCKAMGLTGTQGVIIPVQNVKNLMLHHEVLEAVRDGKFHIWAVDHVDQGLEILTGMPAGVPDEEGNYPEGTVHRLAKEKLKQWLERFKAHKVDDNDRGIKEPQEEAPSDQGDPQEPDDPDDDR</sequence>
<dbReference type="EC" id="3.4.21.53" evidence="2"/>
<comment type="catalytic activity">
    <reaction evidence="2">
        <text>Hydrolysis of proteins in presence of ATP.</text>
        <dbReference type="EC" id="3.4.21.53"/>
    </reaction>
</comment>
<organism evidence="6 7">
    <name type="scientific">Thermanaerovibrio acidaminovorans (strain ATCC 49978 / DSM 6589 / Su883)</name>
    <name type="common">Selenomonas acidaminovorans</name>
    <dbReference type="NCBI Taxonomy" id="525903"/>
    <lineage>
        <taxon>Bacteria</taxon>
        <taxon>Thermotogati</taxon>
        <taxon>Synergistota</taxon>
        <taxon>Synergistia</taxon>
        <taxon>Synergistales</taxon>
        <taxon>Synergistaceae</taxon>
        <taxon>Thermanaerovibrio</taxon>
    </lineage>
</organism>
<dbReference type="InterPro" id="IPR041699">
    <property type="entry name" value="AAA_32"/>
</dbReference>
<dbReference type="PROSITE" id="PS51786">
    <property type="entry name" value="LON_PROTEOLYTIC"/>
    <property type="match status" value="1"/>
</dbReference>
<dbReference type="Pfam" id="PF20437">
    <property type="entry name" value="LonC_helical"/>
    <property type="match status" value="1"/>
</dbReference>
<dbReference type="InterPro" id="IPR014721">
    <property type="entry name" value="Ribsml_uS5_D2-typ_fold_subgr"/>
</dbReference>
<dbReference type="InterPro" id="IPR008269">
    <property type="entry name" value="Lon_proteolytic"/>
</dbReference>
<dbReference type="GO" id="GO:0030163">
    <property type="term" value="P:protein catabolic process"/>
    <property type="evidence" value="ECO:0007669"/>
    <property type="project" value="InterPro"/>
</dbReference>
<evidence type="ECO:0000256" key="1">
    <source>
        <dbReference type="ARBA" id="ARBA00022670"/>
    </source>
</evidence>
<dbReference type="RefSeq" id="WP_012869728.1">
    <property type="nucleotide sequence ID" value="NC_013522.1"/>
</dbReference>
<evidence type="ECO:0000313" key="6">
    <source>
        <dbReference type="EMBL" id="ACZ19213.1"/>
    </source>
</evidence>
<proteinExistence type="inferred from homology"/>
<dbReference type="GO" id="GO:0004252">
    <property type="term" value="F:serine-type endopeptidase activity"/>
    <property type="evidence" value="ECO:0007669"/>
    <property type="project" value="UniProtKB-UniRule"/>
</dbReference>
<protein>
    <recommendedName>
        <fullName evidence="2">endopeptidase La</fullName>
        <ecNumber evidence="2">3.4.21.53</ecNumber>
    </recommendedName>
</protein>
<dbReference type="PRINTS" id="PR00830">
    <property type="entry name" value="ENDOLAPTASE"/>
</dbReference>
<dbReference type="Pfam" id="PF13654">
    <property type="entry name" value="AAA_32"/>
    <property type="match status" value="1"/>
</dbReference>
<keyword evidence="2" id="KW-0378">Hydrolase</keyword>
<dbReference type="InterPro" id="IPR046843">
    <property type="entry name" value="LonB_AAA-LID"/>
</dbReference>
<dbReference type="Proteomes" id="UP000002030">
    <property type="component" value="Chromosome"/>
</dbReference>
<feature type="domain" description="Lon proteolytic" evidence="5">
    <location>
        <begin position="569"/>
        <end position="764"/>
    </location>
</feature>
<feature type="active site" evidence="2">
    <location>
        <position position="659"/>
    </location>
</feature>
<gene>
    <name evidence="6" type="ordered locus">Taci_0981</name>
</gene>
<feature type="coiled-coil region" evidence="3">
    <location>
        <begin position="119"/>
        <end position="170"/>
    </location>
</feature>
<dbReference type="STRING" id="525903.Taci_0981"/>
<dbReference type="SUPFAM" id="SSF52540">
    <property type="entry name" value="P-loop containing nucleoside triphosphate hydrolases"/>
    <property type="match status" value="1"/>
</dbReference>
<comment type="similarity">
    <text evidence="2">Belongs to the peptidase S16 family.</text>
</comment>
<dbReference type="Gene3D" id="1.10.8.60">
    <property type="match status" value="1"/>
</dbReference>
<dbReference type="EnsemblBacteria" id="ACZ19213">
    <property type="protein sequence ID" value="ACZ19213"/>
    <property type="gene ID" value="Taci_0981"/>
</dbReference>
<dbReference type="HOGENOM" id="CLU_014785_0_1_0"/>
<feature type="compositionally biased region" description="Basic and acidic residues" evidence="4">
    <location>
        <begin position="799"/>
        <end position="811"/>
    </location>
</feature>
<dbReference type="InterPro" id="IPR027417">
    <property type="entry name" value="P-loop_NTPase"/>
</dbReference>
<dbReference type="PATRIC" id="fig|525903.6.peg.979"/>
<dbReference type="Pfam" id="PF20436">
    <property type="entry name" value="LonB_AAA-LID"/>
    <property type="match status" value="1"/>
</dbReference>
<evidence type="ECO:0000256" key="3">
    <source>
        <dbReference type="SAM" id="Coils"/>
    </source>
</evidence>
<accession>D1BAB0</accession>
<name>D1BAB0_THEAS</name>
<dbReference type="eggNOG" id="COG1067">
    <property type="taxonomic scope" value="Bacteria"/>
</dbReference>
<dbReference type="InterPro" id="IPR020568">
    <property type="entry name" value="Ribosomal_Su5_D2-typ_SF"/>
</dbReference>
<dbReference type="GO" id="GO:0006508">
    <property type="term" value="P:proteolysis"/>
    <property type="evidence" value="ECO:0007669"/>
    <property type="project" value="UniProtKB-KW"/>
</dbReference>
<dbReference type="InterPro" id="IPR046844">
    <property type="entry name" value="Lon-like_helical"/>
</dbReference>
<keyword evidence="3" id="KW-0175">Coiled coil</keyword>
<evidence type="ECO:0000313" key="7">
    <source>
        <dbReference type="Proteomes" id="UP000002030"/>
    </source>
</evidence>
<dbReference type="Gene3D" id="3.30.230.10">
    <property type="match status" value="1"/>
</dbReference>
<evidence type="ECO:0000256" key="4">
    <source>
        <dbReference type="SAM" id="MobiDB-lite"/>
    </source>
</evidence>
<feature type="active site" evidence="2">
    <location>
        <position position="702"/>
    </location>
</feature>
<feature type="compositionally biased region" description="Acidic residues" evidence="4">
    <location>
        <begin position="812"/>
        <end position="831"/>
    </location>
</feature>
<dbReference type="Gene3D" id="3.40.50.300">
    <property type="entry name" value="P-loop containing nucleotide triphosphate hydrolases"/>
    <property type="match status" value="1"/>
</dbReference>
<feature type="region of interest" description="Disordered" evidence="4">
    <location>
        <begin position="799"/>
        <end position="831"/>
    </location>
</feature>
<dbReference type="GO" id="GO:0004176">
    <property type="term" value="F:ATP-dependent peptidase activity"/>
    <property type="evidence" value="ECO:0007669"/>
    <property type="project" value="UniProtKB-UniRule"/>
</dbReference>
<reference evidence="6 7" key="1">
    <citation type="journal article" date="2009" name="Stand. Genomic Sci.">
        <title>Complete genome sequence of Thermanaerovibrio acidaminovorans type strain (Su883).</title>
        <authorList>
            <person name="Chovatia M."/>
            <person name="Sikorski J."/>
            <person name="Schroder M."/>
            <person name="Lapidus A."/>
            <person name="Nolan M."/>
            <person name="Tice H."/>
            <person name="Glavina Del Rio T."/>
            <person name="Copeland A."/>
            <person name="Cheng J.F."/>
            <person name="Lucas S."/>
            <person name="Chen F."/>
            <person name="Bruce D."/>
            <person name="Goodwin L."/>
            <person name="Pitluck S."/>
            <person name="Ivanova N."/>
            <person name="Mavromatis K."/>
            <person name="Ovchinnikova G."/>
            <person name="Pati A."/>
            <person name="Chen A."/>
            <person name="Palaniappan K."/>
            <person name="Land M."/>
            <person name="Hauser L."/>
            <person name="Chang Y.J."/>
            <person name="Jeffries C.D."/>
            <person name="Chain P."/>
            <person name="Saunders E."/>
            <person name="Detter J.C."/>
            <person name="Brettin T."/>
            <person name="Rohde M."/>
            <person name="Goker M."/>
            <person name="Spring S."/>
            <person name="Bristow J."/>
            <person name="Markowitz V."/>
            <person name="Hugenholtz P."/>
            <person name="Kyrpides N.C."/>
            <person name="Klenk H.P."/>
            <person name="Eisen J.A."/>
        </authorList>
    </citation>
    <scope>NUCLEOTIDE SEQUENCE [LARGE SCALE GENOMIC DNA]</scope>
    <source>
        <strain evidence="7">ATCC 49978 / DSM 6589 / Su883</strain>
    </source>
</reference>
<dbReference type="OrthoDB" id="9758568at2"/>
<evidence type="ECO:0000259" key="5">
    <source>
        <dbReference type="PROSITE" id="PS51786"/>
    </source>
</evidence>
<keyword evidence="1 2" id="KW-0645">Protease</keyword>
<dbReference type="InterPro" id="IPR027065">
    <property type="entry name" value="Lon_Prtase"/>
</dbReference>
<dbReference type="KEGG" id="tai:Taci_0981"/>
<dbReference type="SUPFAM" id="SSF54211">
    <property type="entry name" value="Ribosomal protein S5 domain 2-like"/>
    <property type="match status" value="1"/>
</dbReference>
<keyword evidence="2" id="KW-0720">Serine protease</keyword>